<organism evidence="1 2">
    <name type="scientific">Nepenthes gracilis</name>
    <name type="common">Slender pitcher plant</name>
    <dbReference type="NCBI Taxonomy" id="150966"/>
    <lineage>
        <taxon>Eukaryota</taxon>
        <taxon>Viridiplantae</taxon>
        <taxon>Streptophyta</taxon>
        <taxon>Embryophyta</taxon>
        <taxon>Tracheophyta</taxon>
        <taxon>Spermatophyta</taxon>
        <taxon>Magnoliopsida</taxon>
        <taxon>eudicotyledons</taxon>
        <taxon>Gunneridae</taxon>
        <taxon>Pentapetalae</taxon>
        <taxon>Caryophyllales</taxon>
        <taxon>Nepenthaceae</taxon>
        <taxon>Nepenthes</taxon>
    </lineage>
</organism>
<accession>A0AAD3TD52</accession>
<evidence type="ECO:0000313" key="1">
    <source>
        <dbReference type="EMBL" id="GMH27890.1"/>
    </source>
</evidence>
<protein>
    <submittedName>
        <fullName evidence="1">Uncharacterized protein</fullName>
    </submittedName>
</protein>
<name>A0AAD3TD52_NEPGR</name>
<proteinExistence type="predicted"/>
<dbReference type="EMBL" id="BSYO01000033">
    <property type="protein sequence ID" value="GMH27890.1"/>
    <property type="molecule type" value="Genomic_DNA"/>
</dbReference>
<sequence length="140" mass="15763">MLRKGHFRLPHLLLESKMELESKPNPGDTENPKALRIPLEKVSTGRSSIPNHYSLNSMVQMVGRWVKVFGWNGCPSKNGHLLELGGMGYSLEWMGVSIWNGIVRIACFGTEGWFGRIARYGFRWLGAPAALFSCKKKKKS</sequence>
<keyword evidence="2" id="KW-1185">Reference proteome</keyword>
<dbReference type="AlphaFoldDB" id="A0AAD3TD52"/>
<dbReference type="Proteomes" id="UP001279734">
    <property type="component" value="Unassembled WGS sequence"/>
</dbReference>
<comment type="caution">
    <text evidence="1">The sequence shown here is derived from an EMBL/GenBank/DDBJ whole genome shotgun (WGS) entry which is preliminary data.</text>
</comment>
<reference evidence="1" key="1">
    <citation type="submission" date="2023-05" db="EMBL/GenBank/DDBJ databases">
        <title>Nepenthes gracilis genome sequencing.</title>
        <authorList>
            <person name="Fukushima K."/>
        </authorList>
    </citation>
    <scope>NUCLEOTIDE SEQUENCE</scope>
    <source>
        <strain evidence="1">SING2019-196</strain>
    </source>
</reference>
<gene>
    <name evidence="1" type="ORF">Nepgr_029733</name>
</gene>
<evidence type="ECO:0000313" key="2">
    <source>
        <dbReference type="Proteomes" id="UP001279734"/>
    </source>
</evidence>